<dbReference type="SUPFAM" id="SSF52129">
    <property type="entry name" value="Caspase-like"/>
    <property type="match status" value="1"/>
</dbReference>
<dbReference type="InterPro" id="IPR016134">
    <property type="entry name" value="Dockerin_dom"/>
</dbReference>
<sequence length="649" mass="71881">MEWHTKRGLRDTIVTPDQIYSSYSGADDQEKIRNFVIDAHSTWSTLYFLFAGEHETVPFEYRTYYGGENTPSDQYYADYDDDWTHEVYVGRVSAENSSQINRFIDKVLMYEKDPPVLDYPLNVLLIGMDLDQFTPAEQLKETIDGYIPTRFNVTKVYDSYEENHRTAVLNALNAGQNLVNHADHCNWNVMGTGDFNHGWGIYNADVDNLTNDDKPCVIVSSGCQPNRMDYDDCIAEHFVVYNTSRAGIVFTGNTRDGWYTQGSPNSLSGKLDRLWWRGFFEYNIVNLGQTLVWCKHQFENNTNIQKHCEWTFNLLGEPAMAVWTETPESLLVTHPPRLQLGPSSFAVHVQEAEGGAVSQAFICLWKPGEVYVRAYTDGNGDALLSPSPATSGTTYVTVTKHNYLPYEGFADAGPIDSLWIVGGDGSSGDLAAVQVWLKYEGGGPGDSMSSFDIPLTWDAAVCSLETITVGPDFVDWTDVSRIDNQGTEGPPAVPKVSVSVFTFGPPYAPQAPGGQHLAATLNFRILNTVVPPESTLLDTLMEAFTPPTYLGFSDKNGIIVYTPCFSSDYVRAVEYVCGDCNGDGRVTVADATYLVTFIYREGPDPVGSGDVNLDGRITVADATYLVAFIYRGGAPPCEPPLSLNEGRKE</sequence>
<name>A0A0S7WJ84_UNCT6</name>
<dbReference type="Gene3D" id="3.40.50.10390">
    <property type="entry name" value="Gingipain r, domain 1"/>
    <property type="match status" value="1"/>
</dbReference>
<dbReference type="Pfam" id="PF00404">
    <property type="entry name" value="Dockerin_1"/>
    <property type="match status" value="1"/>
</dbReference>
<dbReference type="GO" id="GO:0000272">
    <property type="term" value="P:polysaccharide catabolic process"/>
    <property type="evidence" value="ECO:0007669"/>
    <property type="project" value="InterPro"/>
</dbReference>
<evidence type="ECO:0000256" key="1">
    <source>
        <dbReference type="ARBA" id="ARBA00022729"/>
    </source>
</evidence>
<dbReference type="Gene3D" id="1.10.1330.10">
    <property type="entry name" value="Dockerin domain"/>
    <property type="match status" value="1"/>
</dbReference>
<dbReference type="GO" id="GO:0008234">
    <property type="term" value="F:cysteine-type peptidase activity"/>
    <property type="evidence" value="ECO:0007669"/>
    <property type="project" value="InterPro"/>
</dbReference>
<dbReference type="Gene3D" id="2.60.40.10">
    <property type="entry name" value="Immunoglobulins"/>
    <property type="match status" value="1"/>
</dbReference>
<evidence type="ECO:0000259" key="2">
    <source>
        <dbReference type="PROSITE" id="PS51766"/>
    </source>
</evidence>
<dbReference type="PROSITE" id="PS51766">
    <property type="entry name" value="DOCKERIN"/>
    <property type="match status" value="1"/>
</dbReference>
<dbReference type="InterPro" id="IPR029031">
    <property type="entry name" value="Gingipain_N_sf"/>
</dbReference>
<evidence type="ECO:0000313" key="4">
    <source>
        <dbReference type="Proteomes" id="UP000051124"/>
    </source>
</evidence>
<dbReference type="Proteomes" id="UP000051124">
    <property type="component" value="Unassembled WGS sequence"/>
</dbReference>
<dbReference type="CDD" id="cd14256">
    <property type="entry name" value="Dockerin_I"/>
    <property type="match status" value="1"/>
</dbReference>
<dbReference type="SUPFAM" id="SSF63446">
    <property type="entry name" value="Type I dockerin domain"/>
    <property type="match status" value="1"/>
</dbReference>
<dbReference type="Gene3D" id="3.40.50.1460">
    <property type="match status" value="1"/>
</dbReference>
<gene>
    <name evidence="3" type="ORF">AMJ40_03525</name>
</gene>
<protein>
    <recommendedName>
        <fullName evidence="2">Dockerin domain-containing protein</fullName>
    </recommendedName>
</protein>
<dbReference type="EMBL" id="LIZT01000027">
    <property type="protein sequence ID" value="KPJ50237.1"/>
    <property type="molecule type" value="Genomic_DNA"/>
</dbReference>
<dbReference type="InterPro" id="IPR029030">
    <property type="entry name" value="Caspase-like_dom_sf"/>
</dbReference>
<dbReference type="GO" id="GO:0006508">
    <property type="term" value="P:proteolysis"/>
    <property type="evidence" value="ECO:0007669"/>
    <property type="project" value="InterPro"/>
</dbReference>
<keyword evidence="1" id="KW-0732">Signal</keyword>
<dbReference type="AlphaFoldDB" id="A0A0S7WJ84"/>
<proteinExistence type="predicted"/>
<organism evidence="3 4">
    <name type="scientific">candidate division TA06 bacterium DG_26</name>
    <dbReference type="NCBI Taxonomy" id="1703771"/>
    <lineage>
        <taxon>Bacteria</taxon>
        <taxon>Bacteria division TA06</taxon>
    </lineage>
</organism>
<comment type="caution">
    <text evidence="3">The sequence shown here is derived from an EMBL/GenBank/DDBJ whole genome shotgun (WGS) entry which is preliminary data.</text>
</comment>
<feature type="domain" description="Dockerin" evidence="2">
    <location>
        <begin position="573"/>
        <end position="636"/>
    </location>
</feature>
<dbReference type="InterPro" id="IPR013783">
    <property type="entry name" value="Ig-like_fold"/>
</dbReference>
<dbReference type="InterPro" id="IPR002105">
    <property type="entry name" value="Dockerin_1_rpt"/>
</dbReference>
<accession>A0A0S7WJ84</accession>
<dbReference type="Pfam" id="PF01364">
    <property type="entry name" value="Peptidase_C25"/>
    <property type="match status" value="1"/>
</dbReference>
<dbReference type="InterPro" id="IPR036439">
    <property type="entry name" value="Dockerin_dom_sf"/>
</dbReference>
<dbReference type="GO" id="GO:0004553">
    <property type="term" value="F:hydrolase activity, hydrolyzing O-glycosyl compounds"/>
    <property type="evidence" value="ECO:0007669"/>
    <property type="project" value="InterPro"/>
</dbReference>
<dbReference type="InterPro" id="IPR001769">
    <property type="entry name" value="Gingipain"/>
</dbReference>
<evidence type="ECO:0000313" key="3">
    <source>
        <dbReference type="EMBL" id="KPJ50237.1"/>
    </source>
</evidence>
<reference evidence="3 4" key="1">
    <citation type="journal article" date="2015" name="Microbiome">
        <title>Genomic resolution of linkages in carbon, nitrogen, and sulfur cycling among widespread estuary sediment bacteria.</title>
        <authorList>
            <person name="Baker B.J."/>
            <person name="Lazar C.S."/>
            <person name="Teske A.P."/>
            <person name="Dick G.J."/>
        </authorList>
    </citation>
    <scope>NUCLEOTIDE SEQUENCE [LARGE SCALE GENOMIC DNA]</scope>
    <source>
        <strain evidence="3">DG_26</strain>
    </source>
</reference>